<comment type="caution">
    <text evidence="2">The sequence shown here is derived from an EMBL/GenBank/DDBJ whole genome shotgun (WGS) entry which is preliminary data.</text>
</comment>
<evidence type="ECO:0000313" key="2">
    <source>
        <dbReference type="EMBL" id="OAG28093.1"/>
    </source>
</evidence>
<dbReference type="EMBL" id="LSFI01000012">
    <property type="protein sequence ID" value="OAG28093.1"/>
    <property type="molecule type" value="Genomic_DNA"/>
</dbReference>
<dbReference type="SUPFAM" id="SSF56399">
    <property type="entry name" value="ADP-ribosylation"/>
    <property type="match status" value="1"/>
</dbReference>
<organism evidence="2 3">
    <name type="scientific">Thermodesulfatator autotrophicus</name>
    <dbReference type="NCBI Taxonomy" id="1795632"/>
    <lineage>
        <taxon>Bacteria</taxon>
        <taxon>Pseudomonadati</taxon>
        <taxon>Thermodesulfobacteriota</taxon>
        <taxon>Thermodesulfobacteria</taxon>
        <taxon>Thermodesulfobacteriales</taxon>
        <taxon>Thermodesulfatatoraceae</taxon>
        <taxon>Thermodesulfatator</taxon>
    </lineage>
</organism>
<dbReference type="AlphaFoldDB" id="A0A177E809"/>
<evidence type="ECO:0000256" key="1">
    <source>
        <dbReference type="SAM" id="MobiDB-lite"/>
    </source>
</evidence>
<dbReference type="InterPro" id="IPR042080">
    <property type="entry name" value="RNA_2'-PTrans_N"/>
</dbReference>
<dbReference type="RefSeq" id="WP_068541296.1">
    <property type="nucleotide sequence ID" value="NZ_LSFI01000012.1"/>
</dbReference>
<dbReference type="OrthoDB" id="4537997at2"/>
<dbReference type="InterPro" id="IPR042081">
    <property type="entry name" value="RNA_2'-PTrans_C"/>
</dbReference>
<protein>
    <submittedName>
        <fullName evidence="2">Uncharacterized protein</fullName>
    </submittedName>
</protein>
<keyword evidence="3" id="KW-1185">Reference proteome</keyword>
<gene>
    <name evidence="2" type="ORF">TH606_03405</name>
</gene>
<reference evidence="2 3" key="1">
    <citation type="submission" date="2016-02" db="EMBL/GenBank/DDBJ databases">
        <title>Draft genome sequence of Thermodesulfatator sp. S606.</title>
        <authorList>
            <person name="Lai Q."/>
            <person name="Cao J."/>
            <person name="Dupont S."/>
            <person name="Shao Z."/>
            <person name="Jebbar M."/>
            <person name="Alain K."/>
        </authorList>
    </citation>
    <scope>NUCLEOTIDE SEQUENCE [LARGE SCALE GENOMIC DNA]</scope>
    <source>
        <strain evidence="2 3">S606</strain>
    </source>
</reference>
<accession>A0A177E809</accession>
<feature type="region of interest" description="Disordered" evidence="1">
    <location>
        <begin position="219"/>
        <end position="246"/>
    </location>
</feature>
<dbReference type="Proteomes" id="UP000076964">
    <property type="component" value="Unassembled WGS sequence"/>
</dbReference>
<proteinExistence type="predicted"/>
<feature type="compositionally biased region" description="Basic residues" evidence="1">
    <location>
        <begin position="236"/>
        <end position="246"/>
    </location>
</feature>
<dbReference type="Gene3D" id="3.20.170.30">
    <property type="match status" value="1"/>
</dbReference>
<dbReference type="STRING" id="1795632.TH606_03405"/>
<sequence length="246" mass="28943">MTDKERKKLEKMLFYILGRRPDEFGLVPEEGFVRLKDLHRALIEVEGFKNVRLKKLKDFFLVFKPERFEYKEESQVVRVKPELAAEEIYLKEFSEDLPGILYVPVKPRAWIKVSEEGLASEAIVLTPDEELARKMAKRKGALVIKVDTRRAAALGAIFERFIEKLFLTSWIPAEALSGPKVDESFKKRYLPPPKKEKTPEISFEVELFSEERKPPEEVLPYRKITKGRKKDPAWKKAQRLKRRERR</sequence>
<dbReference type="Gene3D" id="1.10.10.970">
    <property type="entry name" value="RNA 2'-phosphotransferase, Tpt1/KptA family, N-terminal domain"/>
    <property type="match status" value="1"/>
</dbReference>
<name>A0A177E809_9BACT</name>
<evidence type="ECO:0000313" key="3">
    <source>
        <dbReference type="Proteomes" id="UP000076964"/>
    </source>
</evidence>